<dbReference type="InterPro" id="IPR021765">
    <property type="entry name" value="UstYa-like"/>
</dbReference>
<dbReference type="Proteomes" id="UP001296104">
    <property type="component" value="Unassembled WGS sequence"/>
</dbReference>
<evidence type="ECO:0000256" key="1">
    <source>
        <dbReference type="ARBA" id="ARBA00035112"/>
    </source>
</evidence>
<sequence>MKEYNTLPQSEDDDVPGFPREPRRNWPIRAISAVLLTSILVNVIVLARVIKGNVAEKPPQGRYAQTPDLDTVWKRFFWHTKWDSGDRNQSDALWNGINPAHGFVAIDREQAASKGWPESMYLPSDHSKGVYLLEAYHQLHCLKIVRQTFREAVQRLPYTYDPHHAEHCFDALRQSTVCNADNTPLYTFGDKTAGDGQMHKCRSWSQLSQYATDNSACYRDSVGDIPLGQHFGHCEEARKDGIDPHEFQVEAP</sequence>
<keyword evidence="5" id="KW-1185">Reference proteome</keyword>
<proteinExistence type="inferred from homology"/>
<gene>
    <name evidence="4" type="ORF">LECACI_7A001080</name>
</gene>
<name>A0AAI8YSB9_9PEZI</name>
<feature type="transmembrane region" description="Helical" evidence="3">
    <location>
        <begin position="26"/>
        <end position="47"/>
    </location>
</feature>
<protein>
    <submittedName>
        <fullName evidence="4">Uncharacterized protein</fullName>
    </submittedName>
</protein>
<reference evidence="4" key="1">
    <citation type="submission" date="2023-11" db="EMBL/GenBank/DDBJ databases">
        <authorList>
            <person name="Alioto T."/>
            <person name="Alioto T."/>
            <person name="Gomez Garrido J."/>
        </authorList>
    </citation>
    <scope>NUCLEOTIDE SEQUENCE</scope>
</reference>
<dbReference type="Pfam" id="PF11807">
    <property type="entry name" value="UstYa"/>
    <property type="match status" value="1"/>
</dbReference>
<accession>A0AAI8YSB9</accession>
<feature type="region of interest" description="Disordered" evidence="2">
    <location>
        <begin position="1"/>
        <end position="21"/>
    </location>
</feature>
<keyword evidence="3" id="KW-0812">Transmembrane</keyword>
<dbReference type="EMBL" id="CAVMBE010000004">
    <property type="protein sequence ID" value="CAK3814415.1"/>
    <property type="molecule type" value="Genomic_DNA"/>
</dbReference>
<comment type="caution">
    <text evidence="4">The sequence shown here is derived from an EMBL/GenBank/DDBJ whole genome shotgun (WGS) entry which is preliminary data.</text>
</comment>
<comment type="similarity">
    <text evidence="1">Belongs to the ustYa family.</text>
</comment>
<dbReference type="PANTHER" id="PTHR33365:SF6">
    <property type="entry name" value="OXIDASE USTYA"/>
    <property type="match status" value="1"/>
</dbReference>
<evidence type="ECO:0000256" key="3">
    <source>
        <dbReference type="SAM" id="Phobius"/>
    </source>
</evidence>
<evidence type="ECO:0000256" key="2">
    <source>
        <dbReference type="SAM" id="MobiDB-lite"/>
    </source>
</evidence>
<dbReference type="PANTHER" id="PTHR33365">
    <property type="entry name" value="YALI0B05434P"/>
    <property type="match status" value="1"/>
</dbReference>
<organism evidence="4 5">
    <name type="scientific">Lecanosticta acicola</name>
    <dbReference type="NCBI Taxonomy" id="111012"/>
    <lineage>
        <taxon>Eukaryota</taxon>
        <taxon>Fungi</taxon>
        <taxon>Dikarya</taxon>
        <taxon>Ascomycota</taxon>
        <taxon>Pezizomycotina</taxon>
        <taxon>Dothideomycetes</taxon>
        <taxon>Dothideomycetidae</taxon>
        <taxon>Mycosphaerellales</taxon>
        <taxon>Mycosphaerellaceae</taxon>
        <taxon>Lecanosticta</taxon>
    </lineage>
</organism>
<keyword evidence="3" id="KW-1133">Transmembrane helix</keyword>
<evidence type="ECO:0000313" key="5">
    <source>
        <dbReference type="Proteomes" id="UP001296104"/>
    </source>
</evidence>
<dbReference type="AlphaFoldDB" id="A0AAI8YSB9"/>
<dbReference type="GO" id="GO:0043386">
    <property type="term" value="P:mycotoxin biosynthetic process"/>
    <property type="evidence" value="ECO:0007669"/>
    <property type="project" value="InterPro"/>
</dbReference>
<keyword evidence="3" id="KW-0472">Membrane</keyword>
<evidence type="ECO:0000313" key="4">
    <source>
        <dbReference type="EMBL" id="CAK3814415.1"/>
    </source>
</evidence>